<name>A0A371G3Z0_MUCPR</name>
<gene>
    <name evidence="1" type="ORF">CR513_33548</name>
</gene>
<feature type="non-terminal residue" evidence="1">
    <location>
        <position position="75"/>
    </location>
</feature>
<reference evidence="1" key="1">
    <citation type="submission" date="2018-05" db="EMBL/GenBank/DDBJ databases">
        <title>Draft genome of Mucuna pruriens seed.</title>
        <authorList>
            <person name="Nnadi N.E."/>
            <person name="Vos R."/>
            <person name="Hasami M.H."/>
            <person name="Devisetty U.K."/>
            <person name="Aguiy J.C."/>
        </authorList>
    </citation>
    <scope>NUCLEOTIDE SEQUENCE [LARGE SCALE GENOMIC DNA]</scope>
    <source>
        <strain evidence="1">JCA_2017</strain>
    </source>
</reference>
<comment type="caution">
    <text evidence="1">The sequence shown here is derived from an EMBL/GenBank/DDBJ whole genome shotgun (WGS) entry which is preliminary data.</text>
</comment>
<organism evidence="1 2">
    <name type="scientific">Mucuna pruriens</name>
    <name type="common">Velvet bean</name>
    <name type="synonym">Dolichos pruriens</name>
    <dbReference type="NCBI Taxonomy" id="157652"/>
    <lineage>
        <taxon>Eukaryota</taxon>
        <taxon>Viridiplantae</taxon>
        <taxon>Streptophyta</taxon>
        <taxon>Embryophyta</taxon>
        <taxon>Tracheophyta</taxon>
        <taxon>Spermatophyta</taxon>
        <taxon>Magnoliopsida</taxon>
        <taxon>eudicotyledons</taxon>
        <taxon>Gunneridae</taxon>
        <taxon>Pentapetalae</taxon>
        <taxon>rosids</taxon>
        <taxon>fabids</taxon>
        <taxon>Fabales</taxon>
        <taxon>Fabaceae</taxon>
        <taxon>Papilionoideae</taxon>
        <taxon>50 kb inversion clade</taxon>
        <taxon>NPAAA clade</taxon>
        <taxon>indigoferoid/millettioid clade</taxon>
        <taxon>Phaseoleae</taxon>
        <taxon>Mucuna</taxon>
    </lineage>
</organism>
<evidence type="ECO:0000313" key="2">
    <source>
        <dbReference type="Proteomes" id="UP000257109"/>
    </source>
</evidence>
<dbReference type="Proteomes" id="UP000257109">
    <property type="component" value="Unassembled WGS sequence"/>
</dbReference>
<sequence length="75" mass="8225">MLLNDYLSENVKMLQDTIIEIGSGVDWLGASSCGWQLLCFESSTSSLLQSASAYGSEDRPKKPEVFIGVLRSHTN</sequence>
<dbReference type="AlphaFoldDB" id="A0A371G3Z0"/>
<evidence type="ECO:0000313" key="1">
    <source>
        <dbReference type="EMBL" id="RDX85274.1"/>
    </source>
</evidence>
<accession>A0A371G3Z0</accession>
<proteinExistence type="predicted"/>
<dbReference type="EMBL" id="QJKJ01006831">
    <property type="protein sequence ID" value="RDX85274.1"/>
    <property type="molecule type" value="Genomic_DNA"/>
</dbReference>
<protein>
    <submittedName>
        <fullName evidence="1">Uncharacterized protein</fullName>
    </submittedName>
</protein>
<keyword evidence="2" id="KW-1185">Reference proteome</keyword>